<dbReference type="EMBL" id="BPLR01012776">
    <property type="protein sequence ID" value="GIY56534.1"/>
    <property type="molecule type" value="Genomic_DNA"/>
</dbReference>
<dbReference type="AlphaFoldDB" id="A0AAV4UFJ0"/>
<reference evidence="1 2" key="1">
    <citation type="submission" date="2021-06" db="EMBL/GenBank/DDBJ databases">
        <title>Caerostris extrusa draft genome.</title>
        <authorList>
            <person name="Kono N."/>
            <person name="Arakawa K."/>
        </authorList>
    </citation>
    <scope>NUCLEOTIDE SEQUENCE [LARGE SCALE GENOMIC DNA]</scope>
</reference>
<dbReference type="Proteomes" id="UP001054945">
    <property type="component" value="Unassembled WGS sequence"/>
</dbReference>
<name>A0AAV4UFJ0_CAEEX</name>
<organism evidence="1 2">
    <name type="scientific">Caerostris extrusa</name>
    <name type="common">Bark spider</name>
    <name type="synonym">Caerostris bankana</name>
    <dbReference type="NCBI Taxonomy" id="172846"/>
    <lineage>
        <taxon>Eukaryota</taxon>
        <taxon>Metazoa</taxon>
        <taxon>Ecdysozoa</taxon>
        <taxon>Arthropoda</taxon>
        <taxon>Chelicerata</taxon>
        <taxon>Arachnida</taxon>
        <taxon>Araneae</taxon>
        <taxon>Araneomorphae</taxon>
        <taxon>Entelegynae</taxon>
        <taxon>Araneoidea</taxon>
        <taxon>Araneidae</taxon>
        <taxon>Caerostris</taxon>
    </lineage>
</organism>
<accession>A0AAV4UFJ0</accession>
<comment type="caution">
    <text evidence="1">The sequence shown here is derived from an EMBL/GenBank/DDBJ whole genome shotgun (WGS) entry which is preliminary data.</text>
</comment>
<protein>
    <submittedName>
        <fullName evidence="1">Uncharacterized protein</fullName>
    </submittedName>
</protein>
<sequence length="88" mass="10167">MCQELLTLLDCKKLKQGVTAPFSATASNPQPRKRKTHFIIGKKEEMFQKKKMQYSEMSTVSERAFLKGRAENIFVLEMIQEPEALKQC</sequence>
<evidence type="ECO:0000313" key="2">
    <source>
        <dbReference type="Proteomes" id="UP001054945"/>
    </source>
</evidence>
<evidence type="ECO:0000313" key="1">
    <source>
        <dbReference type="EMBL" id="GIY56534.1"/>
    </source>
</evidence>
<proteinExistence type="predicted"/>
<keyword evidence="2" id="KW-1185">Reference proteome</keyword>
<gene>
    <name evidence="1" type="ORF">CEXT_260561</name>
</gene>